<keyword evidence="1" id="KW-0472">Membrane</keyword>
<dbReference type="OrthoDB" id="1262269at2"/>
<dbReference type="RefSeq" id="WP_089695097.1">
    <property type="nucleotide sequence ID" value="NZ_FNWQ01000006.1"/>
</dbReference>
<evidence type="ECO:0008006" key="4">
    <source>
        <dbReference type="Google" id="ProtNLM"/>
    </source>
</evidence>
<evidence type="ECO:0000313" key="2">
    <source>
        <dbReference type="EMBL" id="SEH43295.1"/>
    </source>
</evidence>
<feature type="transmembrane region" description="Helical" evidence="1">
    <location>
        <begin position="97"/>
        <end position="115"/>
    </location>
</feature>
<feature type="transmembrane region" description="Helical" evidence="1">
    <location>
        <begin position="51"/>
        <end position="71"/>
    </location>
</feature>
<protein>
    <recommendedName>
        <fullName evidence="4">DUF1648 domain-containing protein</fullName>
    </recommendedName>
</protein>
<proteinExistence type="predicted"/>
<keyword evidence="1" id="KW-0812">Transmembrane</keyword>
<dbReference type="Proteomes" id="UP000198561">
    <property type="component" value="Unassembled WGS sequence"/>
</dbReference>
<reference evidence="2 3" key="1">
    <citation type="submission" date="2016-10" db="EMBL/GenBank/DDBJ databases">
        <authorList>
            <person name="de Groot N.N."/>
        </authorList>
    </citation>
    <scope>NUCLEOTIDE SEQUENCE [LARGE SCALE GENOMIC DNA]</scope>
    <source>
        <strain evidence="2 3">DSM 23031</strain>
    </source>
</reference>
<sequence>MIPKYIKLLFCVPFVIIICYSMYLCSVYSSIPDTITIHGYGTMKDNYGSKIFLVFPVLMNLVILLFIWLIIRRPDKIKFTFEIHEDEREKTEHITQLALVIIAIFVTIMMTPLSFSDVVFK</sequence>
<organism evidence="2 3">
    <name type="scientific">Chryseobacterium culicis</name>
    <dbReference type="NCBI Taxonomy" id="680127"/>
    <lineage>
        <taxon>Bacteria</taxon>
        <taxon>Pseudomonadati</taxon>
        <taxon>Bacteroidota</taxon>
        <taxon>Flavobacteriia</taxon>
        <taxon>Flavobacteriales</taxon>
        <taxon>Weeksellaceae</taxon>
        <taxon>Chryseobacterium group</taxon>
        <taxon>Chryseobacterium</taxon>
    </lineage>
</organism>
<evidence type="ECO:0000256" key="1">
    <source>
        <dbReference type="SAM" id="Phobius"/>
    </source>
</evidence>
<name>A0A1H6I368_CHRCI</name>
<accession>A0A1H6I368</accession>
<evidence type="ECO:0000313" key="3">
    <source>
        <dbReference type="Proteomes" id="UP000198561"/>
    </source>
</evidence>
<feature type="transmembrane region" description="Helical" evidence="1">
    <location>
        <begin position="7"/>
        <end position="31"/>
    </location>
</feature>
<dbReference type="AlphaFoldDB" id="A0A1H6I368"/>
<dbReference type="EMBL" id="FNWQ01000006">
    <property type="protein sequence ID" value="SEH43295.1"/>
    <property type="molecule type" value="Genomic_DNA"/>
</dbReference>
<dbReference type="STRING" id="680127.SAMN05421593_4074"/>
<keyword evidence="1" id="KW-1133">Transmembrane helix</keyword>
<gene>
    <name evidence="2" type="ORF">SAMN05421593_4074</name>
</gene>